<protein>
    <recommendedName>
        <fullName evidence="11">Spore germination protein</fullName>
    </recommendedName>
</protein>
<evidence type="ECO:0000256" key="7">
    <source>
        <dbReference type="ARBA" id="ARBA00023136"/>
    </source>
</evidence>
<feature type="transmembrane region" description="Helical" evidence="8">
    <location>
        <begin position="269"/>
        <end position="294"/>
    </location>
</feature>
<comment type="subcellular location">
    <subcellularLocation>
        <location evidence="1">Membrane</location>
        <topology evidence="1">Multi-pass membrane protein</topology>
    </subcellularLocation>
</comment>
<evidence type="ECO:0000256" key="8">
    <source>
        <dbReference type="SAM" id="Phobius"/>
    </source>
</evidence>
<gene>
    <name evidence="9" type="ORF">SPACI_036920</name>
</gene>
<sequence length="366" mass="40578">MSYQGGNMGVAAGVSLVFVATIPRIFLTTLASRLVDDAQIAWLSVLISSIATLFMIRLLLYVLSRTGGDLIDATRRLLGNTAAWLVALFYIALFFGNTVLLLREFAENTLLTALPLAEFSLVTIWYIAWVTVFISFGIEVMGRVSYMVLPFLVAFMLLVVIFLIPFYNINQLVPWQGHGLTLAVYHGFSWAGINIGAVLLAVYAREFQTSKTATQALIFGVGGALFMKVVYSQSYLMVFGVNVGQEKILPFFEMARLVYLNRYLQRIEALLIALWGMVSMLALAVSLYTAVYLIARILNLPSGRPIIPLMAGIAANIAMLPPDIITVLGYEKIYHFTSSVGIYGVPLLLFIAFCFKRKEVKRCNTV</sequence>
<dbReference type="PANTHER" id="PTHR34975">
    <property type="entry name" value="SPORE GERMINATION PROTEIN A2"/>
    <property type="match status" value="1"/>
</dbReference>
<dbReference type="EMBL" id="CP155571">
    <property type="protein sequence ID" value="XFO73585.1"/>
    <property type="molecule type" value="Genomic_DNA"/>
</dbReference>
<evidence type="ECO:0000256" key="1">
    <source>
        <dbReference type="ARBA" id="ARBA00004141"/>
    </source>
</evidence>
<keyword evidence="7 8" id="KW-0472">Membrane</keyword>
<organism evidence="9 10">
    <name type="scientific">Sporomusa acidovorans (strain ATCC 49682 / DSM 3132 / Mol)</name>
    <dbReference type="NCBI Taxonomy" id="1123286"/>
    <lineage>
        <taxon>Bacteria</taxon>
        <taxon>Bacillati</taxon>
        <taxon>Bacillota</taxon>
        <taxon>Negativicutes</taxon>
        <taxon>Selenomonadales</taxon>
        <taxon>Sporomusaceae</taxon>
        <taxon>Sporomusa</taxon>
    </lineage>
</organism>
<feature type="transmembrane region" description="Helical" evidence="8">
    <location>
        <begin position="148"/>
        <end position="167"/>
    </location>
</feature>
<feature type="transmembrane region" description="Helical" evidence="8">
    <location>
        <begin position="7"/>
        <end position="27"/>
    </location>
</feature>
<keyword evidence="10" id="KW-1185">Reference proteome</keyword>
<dbReference type="Pfam" id="PF03845">
    <property type="entry name" value="Spore_permease"/>
    <property type="match status" value="1"/>
</dbReference>
<accession>A0ABZ3J675</accession>
<proteinExistence type="inferred from homology"/>
<feature type="transmembrane region" description="Helical" evidence="8">
    <location>
        <begin position="81"/>
        <end position="102"/>
    </location>
</feature>
<feature type="transmembrane region" description="Helical" evidence="8">
    <location>
        <begin position="216"/>
        <end position="236"/>
    </location>
</feature>
<feature type="transmembrane region" description="Helical" evidence="8">
    <location>
        <begin position="187"/>
        <end position="204"/>
    </location>
</feature>
<keyword evidence="3" id="KW-0813">Transport</keyword>
<comment type="similarity">
    <text evidence="2">Belongs to the amino acid-polyamine-organocation (APC) superfamily. Spore germination protein (SGP) (TC 2.A.3.9) family.</text>
</comment>
<keyword evidence="6 8" id="KW-1133">Transmembrane helix</keyword>
<evidence type="ECO:0000256" key="3">
    <source>
        <dbReference type="ARBA" id="ARBA00022448"/>
    </source>
</evidence>
<evidence type="ECO:0000256" key="4">
    <source>
        <dbReference type="ARBA" id="ARBA00022544"/>
    </source>
</evidence>
<feature type="transmembrane region" description="Helical" evidence="8">
    <location>
        <begin position="306"/>
        <end position="327"/>
    </location>
</feature>
<name>A0ABZ3J675_SPOA4</name>
<feature type="transmembrane region" description="Helical" evidence="8">
    <location>
        <begin position="122"/>
        <end position="141"/>
    </location>
</feature>
<evidence type="ECO:0000256" key="5">
    <source>
        <dbReference type="ARBA" id="ARBA00022692"/>
    </source>
</evidence>
<evidence type="ECO:0000256" key="6">
    <source>
        <dbReference type="ARBA" id="ARBA00022989"/>
    </source>
</evidence>
<evidence type="ECO:0008006" key="11">
    <source>
        <dbReference type="Google" id="ProtNLM"/>
    </source>
</evidence>
<dbReference type="Proteomes" id="UP000216052">
    <property type="component" value="Chromosome"/>
</dbReference>
<feature type="transmembrane region" description="Helical" evidence="8">
    <location>
        <begin position="39"/>
        <end position="60"/>
    </location>
</feature>
<dbReference type="PANTHER" id="PTHR34975:SF2">
    <property type="entry name" value="SPORE GERMINATION PROTEIN A2"/>
    <property type="match status" value="1"/>
</dbReference>
<dbReference type="RefSeq" id="WP_093795927.1">
    <property type="nucleotide sequence ID" value="NZ_CP155571.1"/>
</dbReference>
<reference evidence="9" key="1">
    <citation type="submission" date="2024-05" db="EMBL/GenBank/DDBJ databases">
        <title>Isolation and characterization of Sporomusa carbonis sp. nov., a carboxydotrophic hydrogenogen in the genus of Sporomusa isolated from a charcoal burning pile.</title>
        <authorList>
            <person name="Boeer T."/>
            <person name="Rosenbaum F."/>
            <person name="Eysell L."/>
            <person name="Mueller V."/>
            <person name="Daniel R."/>
            <person name="Poehlein A."/>
        </authorList>
    </citation>
    <scope>NUCLEOTIDE SEQUENCE [LARGE SCALE GENOMIC DNA]</scope>
    <source>
        <strain evidence="9">DSM 3132</strain>
    </source>
</reference>
<keyword evidence="4" id="KW-0309">Germination</keyword>
<keyword evidence="5 8" id="KW-0812">Transmembrane</keyword>
<feature type="transmembrane region" description="Helical" evidence="8">
    <location>
        <begin position="333"/>
        <end position="355"/>
    </location>
</feature>
<evidence type="ECO:0000313" key="9">
    <source>
        <dbReference type="EMBL" id="XFO73585.1"/>
    </source>
</evidence>
<evidence type="ECO:0000256" key="2">
    <source>
        <dbReference type="ARBA" id="ARBA00007998"/>
    </source>
</evidence>
<evidence type="ECO:0000313" key="10">
    <source>
        <dbReference type="Proteomes" id="UP000216052"/>
    </source>
</evidence>
<dbReference type="InterPro" id="IPR004761">
    <property type="entry name" value="Spore_GerAB"/>
</dbReference>